<dbReference type="EMBL" id="DXAQ01000040">
    <property type="protein sequence ID" value="HIZ88870.1"/>
    <property type="molecule type" value="Genomic_DNA"/>
</dbReference>
<dbReference type="GO" id="GO:0003677">
    <property type="term" value="F:DNA binding"/>
    <property type="evidence" value="ECO:0007669"/>
    <property type="project" value="InterPro"/>
</dbReference>
<keyword evidence="1" id="KW-0233">DNA recombination</keyword>
<evidence type="ECO:0000313" key="2">
    <source>
        <dbReference type="EMBL" id="HIZ88870.1"/>
    </source>
</evidence>
<dbReference type="InterPro" id="IPR011010">
    <property type="entry name" value="DNA_brk_join_enz"/>
</dbReference>
<dbReference type="Proteomes" id="UP000824176">
    <property type="component" value="Unassembled WGS sequence"/>
</dbReference>
<name>A0A9D2GUC9_9BACT</name>
<dbReference type="SUPFAM" id="SSF56349">
    <property type="entry name" value="DNA breaking-rejoining enzymes"/>
    <property type="match status" value="1"/>
</dbReference>
<gene>
    <name evidence="2" type="ORF">H9804_02905</name>
</gene>
<dbReference type="AlphaFoldDB" id="A0A9D2GUC9"/>
<protein>
    <submittedName>
        <fullName evidence="2">Uncharacterized protein</fullName>
    </submittedName>
</protein>
<reference evidence="2" key="2">
    <citation type="submission" date="2021-04" db="EMBL/GenBank/DDBJ databases">
        <authorList>
            <person name="Gilroy R."/>
        </authorList>
    </citation>
    <scope>NUCLEOTIDE SEQUENCE</scope>
    <source>
        <strain evidence="2">ChiW4-1371</strain>
    </source>
</reference>
<dbReference type="GO" id="GO:0015074">
    <property type="term" value="P:DNA integration"/>
    <property type="evidence" value="ECO:0007669"/>
    <property type="project" value="InterPro"/>
</dbReference>
<proteinExistence type="predicted"/>
<reference evidence="2" key="1">
    <citation type="journal article" date="2021" name="PeerJ">
        <title>Extensive microbial diversity within the chicken gut microbiome revealed by metagenomics and culture.</title>
        <authorList>
            <person name="Gilroy R."/>
            <person name="Ravi A."/>
            <person name="Getino M."/>
            <person name="Pursley I."/>
            <person name="Horton D.L."/>
            <person name="Alikhan N.F."/>
            <person name="Baker D."/>
            <person name="Gharbi K."/>
            <person name="Hall N."/>
            <person name="Watson M."/>
            <person name="Adriaenssens E.M."/>
            <person name="Foster-Nyarko E."/>
            <person name="Jarju S."/>
            <person name="Secka A."/>
            <person name="Antonio M."/>
            <person name="Oren A."/>
            <person name="Chaudhuri R.R."/>
            <person name="La Ragione R."/>
            <person name="Hildebrand F."/>
            <person name="Pallen M.J."/>
        </authorList>
    </citation>
    <scope>NUCLEOTIDE SEQUENCE</scope>
    <source>
        <strain evidence="2">ChiW4-1371</strain>
    </source>
</reference>
<dbReference type="GO" id="GO:0006310">
    <property type="term" value="P:DNA recombination"/>
    <property type="evidence" value="ECO:0007669"/>
    <property type="project" value="UniProtKB-KW"/>
</dbReference>
<comment type="caution">
    <text evidence="2">The sequence shown here is derived from an EMBL/GenBank/DDBJ whole genome shotgun (WGS) entry which is preliminary data.</text>
</comment>
<evidence type="ECO:0000256" key="1">
    <source>
        <dbReference type="ARBA" id="ARBA00023172"/>
    </source>
</evidence>
<organism evidence="2 3">
    <name type="scientific">Candidatus Mucispirillum faecigallinarum</name>
    <dbReference type="NCBI Taxonomy" id="2838699"/>
    <lineage>
        <taxon>Bacteria</taxon>
        <taxon>Pseudomonadati</taxon>
        <taxon>Deferribacterota</taxon>
        <taxon>Deferribacteres</taxon>
        <taxon>Deferribacterales</taxon>
        <taxon>Mucispirillaceae</taxon>
        <taxon>Mucispirillum</taxon>
    </lineage>
</organism>
<accession>A0A9D2GUC9</accession>
<dbReference type="InterPro" id="IPR013762">
    <property type="entry name" value="Integrase-like_cat_sf"/>
</dbReference>
<sequence length="303" mass="34166">MKGKIGGKGYKQVEIVFSKIFAPNRSKHNAKLKAIQNGAVIKSDIAKSTEIYSYKVLKYYSKVALDLYNFAKAGFGIKSIELLTNEIVSEFLKDKIESGVSKGSLNAYSSAIGKLEVALNKYREGNAFDFSAAIKEAKASFKCDKSKHINRGFTNPENVINNMKCENNKLVAGLQLEYGLRVQEAGYIKLDKQLHGNTLSVRGKGGYNIKKELSAGYVEKLKELADENNLFKVEYRTYLNDIKQAAEVVNETYSGSHSFRYNFAQNMYKELVTNQKMTDKAACLRVSREMGHHREDITRHYLC</sequence>
<evidence type="ECO:0000313" key="3">
    <source>
        <dbReference type="Proteomes" id="UP000824176"/>
    </source>
</evidence>
<dbReference type="Gene3D" id="1.10.443.10">
    <property type="entry name" value="Intergrase catalytic core"/>
    <property type="match status" value="1"/>
</dbReference>